<comment type="cofactor">
    <cofactor evidence="1">
        <name>pyridoxal 5'-phosphate</name>
        <dbReference type="ChEBI" id="CHEBI:597326"/>
    </cofactor>
</comment>
<evidence type="ECO:0000256" key="8">
    <source>
        <dbReference type="ARBA" id="ARBA00022898"/>
    </source>
</evidence>
<evidence type="ECO:0000256" key="19">
    <source>
        <dbReference type="SAM" id="MobiDB-lite"/>
    </source>
</evidence>
<evidence type="ECO:0000313" key="22">
    <source>
        <dbReference type="Proteomes" id="UP000019373"/>
    </source>
</evidence>
<dbReference type="NCBIfam" id="NF007989">
    <property type="entry name" value="PRK10717.1"/>
    <property type="match status" value="1"/>
</dbReference>
<comment type="similarity">
    <text evidence="4">Belongs to the cysteine synthase/cystathionine beta-synthase family.</text>
</comment>
<accession>U1HQ72</accession>
<evidence type="ECO:0000256" key="9">
    <source>
        <dbReference type="ARBA" id="ARBA00022946"/>
    </source>
</evidence>
<gene>
    <name evidence="21" type="ORF">EPUS_07892</name>
</gene>
<dbReference type="GO" id="GO:0005739">
    <property type="term" value="C:mitochondrion"/>
    <property type="evidence" value="ECO:0007669"/>
    <property type="project" value="UniProtKB-SubCell"/>
</dbReference>
<keyword evidence="8" id="KW-0663">Pyridoxal phosphate</keyword>
<keyword evidence="10" id="KW-0496">Mitochondrion</keyword>
<comment type="function">
    <text evidence="14">Catalyzes the conversion of O-succinyl-L-serine into cysteine, the last step in the cysteine biosynthesis pathway. Can also use O-acetyl-L-serine.</text>
</comment>
<dbReference type="FunFam" id="3.40.50.1100:FF:000011">
    <property type="entry name" value="Cysteine synthase (o-acetylserine)"/>
    <property type="match status" value="1"/>
</dbReference>
<evidence type="ECO:0000256" key="17">
    <source>
        <dbReference type="ARBA" id="ARBA00079147"/>
    </source>
</evidence>
<evidence type="ECO:0000256" key="14">
    <source>
        <dbReference type="ARBA" id="ARBA00058228"/>
    </source>
</evidence>
<dbReference type="EC" id="2.5.1.47" evidence="5"/>
<feature type="compositionally biased region" description="Basic and acidic residues" evidence="19">
    <location>
        <begin position="12"/>
        <end position="23"/>
    </location>
</feature>
<evidence type="ECO:0000256" key="2">
    <source>
        <dbReference type="ARBA" id="ARBA00004173"/>
    </source>
</evidence>
<evidence type="ECO:0000259" key="20">
    <source>
        <dbReference type="Pfam" id="PF00291"/>
    </source>
</evidence>
<sequence length="920" mass="101084">MKFLKHIRSKSKVKEKEKEKEKAQPQGYASQYAPRSGRDTTARLPPAILQRIFLAVCPLTADDSYDSSEESLIDYGCALCDLKDLAQCAMVSRKWWNVAQDLLYRNIRIEPVHYCEREYELAEKRKHKSFFDRNADPTDAPRGRLLLLMRTLRENSVLASRVVSLRLPYMTREGSKAELARTVAVLPNLRYVDVPEGFYSDDISSTALKQELQVSCPEIRRMKYNHGSERSLMQIPRQRIWQNLEILELCGLQLEIEDLLVVLGSFSSLQDLKLVDLPWLDDSVFRPSSQTLPLFPPVKHLTLQDTPRVHAGGLATYLSQVQNREALTQLSLSSTGVQPQQLHHVLSRAPYLESLSILKAVERPFPVDPPSRPLASQSLRHLHYEITSALSARFGGQPPTASYYTYLMSSLLAQPPLLPNLTELYVRDPNFAETLLLAPPSRPFSPVKPTFTFSQPLSVFSKGAKELEWNFTSVTPPATGHQKKGSISTRPVSLMGAESLSPAWYQMTKQPGLEVAGRLPAMEIWAGNEGTYGVNVKTTDIFSPCSANPSAASPPQPSAAAESLNPYGLRVSSAQGVVESLTGAIGSTPLIKLQKLSDETSCSVLGKAEFQNPGGSVKDRAALYVVKDAEERGLLKPGGTVVEGTAGNTGIGLAHVCRSRGYKLVIYMPDTQSQGKVDLLRLLGAEVYPVPAVAWENSDNYNWQAKRHAERVAKEDEAGAVWTNQFDNVANRRAHVETTGPEIWAQTKGKVDAFTCATGTGGTLAGVTRYLKDVSGGKVRCYLADPPGSVLHSYVTSGGKLKERTGGSITEGIGQGRVTDNLAQEVGELDGAVHISDEKSIEMVYRCLDEEGLYLGASSALNVVAAKEVAERLGPGHTVVTMLCDGAYRYADRLFSGKWLESKGLRGAIPKKLQKYIVLP</sequence>
<feature type="region of interest" description="Disordered" evidence="19">
    <location>
        <begin position="1"/>
        <end position="39"/>
    </location>
</feature>
<keyword evidence="11" id="KW-0198">Cysteine biosynthesis</keyword>
<comment type="subcellular location">
    <subcellularLocation>
        <location evidence="2">Mitochondrion</location>
    </subcellularLocation>
</comment>
<evidence type="ECO:0000256" key="7">
    <source>
        <dbReference type="ARBA" id="ARBA00022679"/>
    </source>
</evidence>
<evidence type="ECO:0000256" key="6">
    <source>
        <dbReference type="ARBA" id="ARBA00022605"/>
    </source>
</evidence>
<name>U1HQ72_ENDPU</name>
<evidence type="ECO:0000256" key="1">
    <source>
        <dbReference type="ARBA" id="ARBA00001933"/>
    </source>
</evidence>
<dbReference type="InterPro" id="IPR032675">
    <property type="entry name" value="LRR_dom_sf"/>
</dbReference>
<dbReference type="InterPro" id="IPR001216">
    <property type="entry name" value="P-phosphate_BS"/>
</dbReference>
<evidence type="ECO:0000256" key="18">
    <source>
        <dbReference type="ARBA" id="ARBA00081847"/>
    </source>
</evidence>
<dbReference type="Proteomes" id="UP000019373">
    <property type="component" value="Unassembled WGS sequence"/>
</dbReference>
<reference evidence="22" key="1">
    <citation type="journal article" date="2014" name="BMC Genomics">
        <title>Genome characteristics reveal the impact of lichenization on lichen-forming fungus Endocarpon pusillum Hedwig (Verrucariales, Ascomycota).</title>
        <authorList>
            <person name="Wang Y.-Y."/>
            <person name="Liu B."/>
            <person name="Zhang X.-Y."/>
            <person name="Zhou Q.-M."/>
            <person name="Zhang T."/>
            <person name="Li H."/>
            <person name="Yu Y.-F."/>
            <person name="Zhang X.-L."/>
            <person name="Hao X.-Y."/>
            <person name="Wang M."/>
            <person name="Wang L."/>
            <person name="Wei J.-C."/>
        </authorList>
    </citation>
    <scope>NUCLEOTIDE SEQUENCE [LARGE SCALE GENOMIC DNA]</scope>
    <source>
        <strain evidence="22">Z07020 / HMAS-L-300199</strain>
    </source>
</reference>
<evidence type="ECO:0000256" key="13">
    <source>
        <dbReference type="ARBA" id="ARBA00050981"/>
    </source>
</evidence>
<evidence type="ECO:0000256" key="16">
    <source>
        <dbReference type="ARBA" id="ARBA00078262"/>
    </source>
</evidence>
<evidence type="ECO:0000256" key="4">
    <source>
        <dbReference type="ARBA" id="ARBA00007103"/>
    </source>
</evidence>
<dbReference type="OrthoDB" id="10259545at2759"/>
<dbReference type="InterPro" id="IPR036047">
    <property type="entry name" value="F-box-like_dom_sf"/>
</dbReference>
<dbReference type="SUPFAM" id="SSF53686">
    <property type="entry name" value="Tryptophan synthase beta subunit-like PLP-dependent enzymes"/>
    <property type="match status" value="1"/>
</dbReference>
<dbReference type="Gene3D" id="3.40.50.1100">
    <property type="match status" value="2"/>
</dbReference>
<evidence type="ECO:0000256" key="15">
    <source>
        <dbReference type="ARBA" id="ARBA00072087"/>
    </source>
</evidence>
<dbReference type="InterPro" id="IPR050214">
    <property type="entry name" value="Cys_Synth/Cystath_Beta-Synth"/>
</dbReference>
<dbReference type="EMBL" id="KE721231">
    <property type="protein sequence ID" value="ERF71209.1"/>
    <property type="molecule type" value="Genomic_DNA"/>
</dbReference>
<keyword evidence="6" id="KW-0028">Amino-acid biosynthesis</keyword>
<dbReference type="CDD" id="cd09917">
    <property type="entry name" value="F-box_SF"/>
    <property type="match status" value="1"/>
</dbReference>
<dbReference type="InterPro" id="IPR036052">
    <property type="entry name" value="TrpB-like_PALP_sf"/>
</dbReference>
<dbReference type="AlphaFoldDB" id="U1HQ72"/>
<dbReference type="RefSeq" id="XP_007803143.1">
    <property type="nucleotide sequence ID" value="XM_007804952.1"/>
</dbReference>
<dbReference type="Gene3D" id="3.80.10.10">
    <property type="entry name" value="Ribonuclease Inhibitor"/>
    <property type="match status" value="1"/>
</dbReference>
<evidence type="ECO:0000256" key="12">
    <source>
        <dbReference type="ARBA" id="ARBA00047931"/>
    </source>
</evidence>
<dbReference type="SUPFAM" id="SSF52047">
    <property type="entry name" value="RNI-like"/>
    <property type="match status" value="1"/>
</dbReference>
<dbReference type="CDD" id="cd01561">
    <property type="entry name" value="CBS_like"/>
    <property type="match status" value="1"/>
</dbReference>
<evidence type="ECO:0000256" key="3">
    <source>
        <dbReference type="ARBA" id="ARBA00004962"/>
    </source>
</evidence>
<evidence type="ECO:0000313" key="21">
    <source>
        <dbReference type="EMBL" id="ERF71209.1"/>
    </source>
</evidence>
<dbReference type="Gene3D" id="1.20.1280.50">
    <property type="match status" value="1"/>
</dbReference>
<dbReference type="SUPFAM" id="SSF81383">
    <property type="entry name" value="F-box domain"/>
    <property type="match status" value="1"/>
</dbReference>
<comment type="catalytic activity">
    <reaction evidence="13">
        <text>O-succinyl-L-serine + hydrogen sulfide = L-cysteine + succinate</text>
        <dbReference type="Rhea" id="RHEA:53816"/>
        <dbReference type="ChEBI" id="CHEBI:29919"/>
        <dbReference type="ChEBI" id="CHEBI:30031"/>
        <dbReference type="ChEBI" id="CHEBI:35235"/>
        <dbReference type="ChEBI" id="CHEBI:136856"/>
    </reaction>
</comment>
<evidence type="ECO:0000256" key="5">
    <source>
        <dbReference type="ARBA" id="ARBA00012681"/>
    </source>
</evidence>
<keyword evidence="7" id="KW-0808">Transferase</keyword>
<dbReference type="Pfam" id="PF00291">
    <property type="entry name" value="PALP"/>
    <property type="match status" value="1"/>
</dbReference>
<dbReference type="eggNOG" id="KOG1481">
    <property type="taxonomic scope" value="Eukaryota"/>
</dbReference>
<feature type="domain" description="Tryptophan synthase beta chain-like PALP" evidence="20">
    <location>
        <begin position="582"/>
        <end position="885"/>
    </location>
</feature>
<evidence type="ECO:0000256" key="11">
    <source>
        <dbReference type="ARBA" id="ARBA00023192"/>
    </source>
</evidence>
<dbReference type="GeneID" id="19242771"/>
<comment type="catalytic activity">
    <reaction evidence="12">
        <text>O-acetyl-L-serine + hydrogen sulfide = L-cysteine + acetate</text>
        <dbReference type="Rhea" id="RHEA:14829"/>
        <dbReference type="ChEBI" id="CHEBI:29919"/>
        <dbReference type="ChEBI" id="CHEBI:30089"/>
        <dbReference type="ChEBI" id="CHEBI:35235"/>
        <dbReference type="ChEBI" id="CHEBI:58340"/>
        <dbReference type="EC" id="2.5.1.47"/>
    </reaction>
</comment>
<evidence type="ECO:0000256" key="10">
    <source>
        <dbReference type="ARBA" id="ARBA00023128"/>
    </source>
</evidence>
<dbReference type="InterPro" id="IPR001926">
    <property type="entry name" value="TrpB-like_PALP"/>
</dbReference>
<keyword evidence="22" id="KW-1185">Reference proteome</keyword>
<dbReference type="PROSITE" id="PS00901">
    <property type="entry name" value="CYS_SYNTHASE"/>
    <property type="match status" value="1"/>
</dbReference>
<comment type="pathway">
    <text evidence="3">Amino-acid biosynthesis; L-cysteine biosynthesis; L-cysteine from L-serine: step 2/2.</text>
</comment>
<protein>
    <recommendedName>
        <fullName evidence="15">Cysteine synthase 1</fullName>
        <ecNumber evidence="5">2.5.1.47</ecNumber>
    </recommendedName>
    <alternativeName>
        <fullName evidence="16">O-acetylserine (thiol)-lyase 1</fullName>
    </alternativeName>
    <alternativeName>
        <fullName evidence="17">O-acetylserine sulfhydrylase 1</fullName>
    </alternativeName>
    <alternativeName>
        <fullName evidence="18">O-succinylserine sulfhydrylase</fullName>
    </alternativeName>
</protein>
<dbReference type="HOGENOM" id="CLU_316871_0_0_1"/>
<organism evidence="21 22">
    <name type="scientific">Endocarpon pusillum (strain Z07020 / HMAS-L-300199)</name>
    <name type="common">Lichen-forming fungus</name>
    <dbReference type="NCBI Taxonomy" id="1263415"/>
    <lineage>
        <taxon>Eukaryota</taxon>
        <taxon>Fungi</taxon>
        <taxon>Dikarya</taxon>
        <taxon>Ascomycota</taxon>
        <taxon>Pezizomycotina</taxon>
        <taxon>Eurotiomycetes</taxon>
        <taxon>Chaetothyriomycetidae</taxon>
        <taxon>Verrucariales</taxon>
        <taxon>Verrucariaceae</taxon>
        <taxon>Endocarpon</taxon>
    </lineage>
</organism>
<dbReference type="GO" id="GO:0004124">
    <property type="term" value="F:cysteine synthase activity"/>
    <property type="evidence" value="ECO:0007669"/>
    <property type="project" value="UniProtKB-EC"/>
</dbReference>
<dbReference type="GO" id="GO:0006535">
    <property type="term" value="P:cysteine biosynthetic process from serine"/>
    <property type="evidence" value="ECO:0007669"/>
    <property type="project" value="InterPro"/>
</dbReference>
<feature type="compositionally biased region" description="Basic residues" evidence="19">
    <location>
        <begin position="1"/>
        <end position="11"/>
    </location>
</feature>
<proteinExistence type="inferred from homology"/>
<dbReference type="PANTHER" id="PTHR10314">
    <property type="entry name" value="CYSTATHIONINE BETA-SYNTHASE"/>
    <property type="match status" value="1"/>
</dbReference>
<keyword evidence="9" id="KW-0809">Transit peptide</keyword>